<evidence type="ECO:0000313" key="1">
    <source>
        <dbReference type="EMBL" id="AUE22604.1"/>
    </source>
</evidence>
<keyword evidence="2" id="KW-1185">Reference proteome</keyword>
<dbReference type="EMBL" id="MG250483">
    <property type="protein sequence ID" value="AUE22604.1"/>
    <property type="molecule type" value="Genomic_DNA"/>
</dbReference>
<evidence type="ECO:0000313" key="2">
    <source>
        <dbReference type="Proteomes" id="UP000240934"/>
    </source>
</evidence>
<sequence>MKNVAAEFKALFATRKYSVRNVQIIVNFDGKCEGNNMIVVTSDYVGTLQAIERDLSRSKMFTNASITEQWDHTAWLSGAGDSEKVMQLKMICKAE</sequence>
<gene>
    <name evidence="1" type="ORF">Ah1_00063</name>
</gene>
<name>A0A2H4YF54_9CAUD</name>
<protein>
    <submittedName>
        <fullName evidence="1">Uncharacterized protein</fullName>
    </submittedName>
</protein>
<accession>A0A2H4YF54</accession>
<organism evidence="1 2">
    <name type="scientific">Aeromonas phage Ah1</name>
    <dbReference type="NCBI Taxonomy" id="2053701"/>
    <lineage>
        <taxon>Viruses</taxon>
        <taxon>Duplodnaviria</taxon>
        <taxon>Heunggongvirae</taxon>
        <taxon>Uroviricota</taxon>
        <taxon>Caudoviricetes</taxon>
        <taxon>Pantevenvirales</taxon>
        <taxon>Straboviridae</taxon>
        <taxon>Cinqassovirus</taxon>
        <taxon>Cinqassovirus ah1</taxon>
    </lineage>
</organism>
<dbReference type="Proteomes" id="UP000240934">
    <property type="component" value="Segment"/>
</dbReference>
<reference evidence="1 2" key="1">
    <citation type="submission" date="2017-10" db="EMBL/GenBank/DDBJ databases">
        <title>Antibacterial composition for extension of chilled fish shelf life and decreasing of risk of food-borne infections, bacteriophage strains for its preparation.</title>
        <authorList>
            <person name="Zulkarneev E.R."/>
            <person name="Aleshkin A.V."/>
            <person name="Rubalsky O.V."/>
            <person name="Kiseleva I.A."/>
            <person name="Rubalskii E.O."/>
            <person name="Lebedev S.N."/>
        </authorList>
    </citation>
    <scope>NUCLEOTIDE SEQUENCE [LARGE SCALE GENOMIC DNA]</scope>
</reference>
<proteinExistence type="predicted"/>